<protein>
    <submittedName>
        <fullName evidence="2">Uncharacterized protein</fullName>
    </submittedName>
</protein>
<feature type="region of interest" description="Disordered" evidence="1">
    <location>
        <begin position="62"/>
        <end position="83"/>
    </location>
</feature>
<dbReference type="AlphaFoldDB" id="R7QAX0"/>
<feature type="compositionally biased region" description="Gly residues" evidence="1">
    <location>
        <begin position="62"/>
        <end position="73"/>
    </location>
</feature>
<name>R7QAX0_CHOCR</name>
<gene>
    <name evidence="2" type="ORF">CHC_T00003180001</name>
</gene>
<proteinExistence type="predicted"/>
<dbReference type="EMBL" id="HG001696">
    <property type="protein sequence ID" value="CDF34546.1"/>
    <property type="molecule type" value="Genomic_DNA"/>
</dbReference>
<organism evidence="2 3">
    <name type="scientific">Chondrus crispus</name>
    <name type="common">Carrageen Irish moss</name>
    <name type="synonym">Polymorpha crispa</name>
    <dbReference type="NCBI Taxonomy" id="2769"/>
    <lineage>
        <taxon>Eukaryota</taxon>
        <taxon>Rhodophyta</taxon>
        <taxon>Florideophyceae</taxon>
        <taxon>Rhodymeniophycidae</taxon>
        <taxon>Gigartinales</taxon>
        <taxon>Gigartinaceae</taxon>
        <taxon>Chondrus</taxon>
    </lineage>
</organism>
<dbReference type="GeneID" id="17322077"/>
<accession>R7QAX0</accession>
<keyword evidence="3" id="KW-1185">Reference proteome</keyword>
<sequence length="83" mass="7722">MATTKSDTRSWPPHRGGEEFLSKKANTQSGFAHGDYGAGGGGGYGGSGGGYGGVGGRYGGGSGGYGGGGGRVGGTNAADGCGS</sequence>
<reference evidence="3" key="1">
    <citation type="journal article" date="2013" name="Proc. Natl. Acad. Sci. U.S.A.">
        <title>Genome structure and metabolic features in the red seaweed Chondrus crispus shed light on evolution of the Archaeplastida.</title>
        <authorList>
            <person name="Collen J."/>
            <person name="Porcel B."/>
            <person name="Carre W."/>
            <person name="Ball S.G."/>
            <person name="Chaparro C."/>
            <person name="Tonon T."/>
            <person name="Barbeyron T."/>
            <person name="Michel G."/>
            <person name="Noel B."/>
            <person name="Valentin K."/>
            <person name="Elias M."/>
            <person name="Artiguenave F."/>
            <person name="Arun A."/>
            <person name="Aury J.M."/>
            <person name="Barbosa-Neto J.F."/>
            <person name="Bothwell J.H."/>
            <person name="Bouget F.Y."/>
            <person name="Brillet L."/>
            <person name="Cabello-Hurtado F."/>
            <person name="Capella-Gutierrez S."/>
            <person name="Charrier B."/>
            <person name="Cladiere L."/>
            <person name="Cock J.M."/>
            <person name="Coelho S.M."/>
            <person name="Colleoni C."/>
            <person name="Czjzek M."/>
            <person name="Da Silva C."/>
            <person name="Delage L."/>
            <person name="Denoeud F."/>
            <person name="Deschamps P."/>
            <person name="Dittami S.M."/>
            <person name="Gabaldon T."/>
            <person name="Gachon C.M."/>
            <person name="Groisillier A."/>
            <person name="Herve C."/>
            <person name="Jabbari K."/>
            <person name="Katinka M."/>
            <person name="Kloareg B."/>
            <person name="Kowalczyk N."/>
            <person name="Labadie K."/>
            <person name="Leblanc C."/>
            <person name="Lopez P.J."/>
            <person name="McLachlan D.H."/>
            <person name="Meslet-Cladiere L."/>
            <person name="Moustafa A."/>
            <person name="Nehr Z."/>
            <person name="Nyvall Collen P."/>
            <person name="Panaud O."/>
            <person name="Partensky F."/>
            <person name="Poulain J."/>
            <person name="Rensing S.A."/>
            <person name="Rousvoal S."/>
            <person name="Samson G."/>
            <person name="Symeonidi A."/>
            <person name="Weissenbach J."/>
            <person name="Zambounis A."/>
            <person name="Wincker P."/>
            <person name="Boyen C."/>
        </authorList>
    </citation>
    <scope>NUCLEOTIDE SEQUENCE [LARGE SCALE GENOMIC DNA]</scope>
    <source>
        <strain evidence="3">cv. Stackhouse</strain>
    </source>
</reference>
<dbReference type="Gramene" id="CDF34546">
    <property type="protein sequence ID" value="CDF34546"/>
    <property type="gene ID" value="CHC_T00003180001"/>
</dbReference>
<feature type="region of interest" description="Disordered" evidence="1">
    <location>
        <begin position="1"/>
        <end position="38"/>
    </location>
</feature>
<dbReference type="Proteomes" id="UP000012073">
    <property type="component" value="Unassembled WGS sequence"/>
</dbReference>
<dbReference type="KEGG" id="ccp:CHC_T00003180001"/>
<evidence type="ECO:0000313" key="2">
    <source>
        <dbReference type="EMBL" id="CDF34546.1"/>
    </source>
</evidence>
<evidence type="ECO:0000256" key="1">
    <source>
        <dbReference type="SAM" id="MobiDB-lite"/>
    </source>
</evidence>
<evidence type="ECO:0000313" key="3">
    <source>
        <dbReference type="Proteomes" id="UP000012073"/>
    </source>
</evidence>
<dbReference type="RefSeq" id="XP_005714365.1">
    <property type="nucleotide sequence ID" value="XM_005714308.1"/>
</dbReference>